<protein>
    <submittedName>
        <fullName evidence="2">Uncharacterized protein</fullName>
    </submittedName>
</protein>
<proteinExistence type="predicted"/>
<evidence type="ECO:0000256" key="1">
    <source>
        <dbReference type="SAM" id="MobiDB-lite"/>
    </source>
</evidence>
<gene>
    <name evidence="2" type="ORF">FH972_022349</name>
</gene>
<dbReference type="AlphaFoldDB" id="A0A5N6KSK0"/>
<comment type="caution">
    <text evidence="2">The sequence shown here is derived from an EMBL/GenBank/DDBJ whole genome shotgun (WGS) entry which is preliminary data.</text>
</comment>
<dbReference type="Proteomes" id="UP000327013">
    <property type="component" value="Unassembled WGS sequence"/>
</dbReference>
<sequence length="143" mass="15661">MNDGCSVDAHNAAAECMPSRLIVLAMSRSLVACRLHNLMTVFMQSIRSSLRAMTFLTQSIPRPYHADLDLVRRSSSSVAAFKSAEAVSLKAEATRVMPSATIGMDGVAWFVVASVCRKVPRGSNQSPRKSNTAMTTRRRSREQ</sequence>
<organism evidence="2 3">
    <name type="scientific">Carpinus fangiana</name>
    <dbReference type="NCBI Taxonomy" id="176857"/>
    <lineage>
        <taxon>Eukaryota</taxon>
        <taxon>Viridiplantae</taxon>
        <taxon>Streptophyta</taxon>
        <taxon>Embryophyta</taxon>
        <taxon>Tracheophyta</taxon>
        <taxon>Spermatophyta</taxon>
        <taxon>Magnoliopsida</taxon>
        <taxon>eudicotyledons</taxon>
        <taxon>Gunneridae</taxon>
        <taxon>Pentapetalae</taxon>
        <taxon>rosids</taxon>
        <taxon>fabids</taxon>
        <taxon>Fagales</taxon>
        <taxon>Betulaceae</taxon>
        <taxon>Carpinus</taxon>
    </lineage>
</organism>
<name>A0A5N6KSK0_9ROSI</name>
<feature type="compositionally biased region" description="Polar residues" evidence="1">
    <location>
        <begin position="122"/>
        <end position="135"/>
    </location>
</feature>
<accession>A0A5N6KSK0</accession>
<dbReference type="EMBL" id="VIBQ01000012">
    <property type="protein sequence ID" value="KAB8342751.1"/>
    <property type="molecule type" value="Genomic_DNA"/>
</dbReference>
<keyword evidence="3" id="KW-1185">Reference proteome</keyword>
<evidence type="ECO:0000313" key="3">
    <source>
        <dbReference type="Proteomes" id="UP000327013"/>
    </source>
</evidence>
<evidence type="ECO:0000313" key="2">
    <source>
        <dbReference type="EMBL" id="KAB8342751.1"/>
    </source>
</evidence>
<reference evidence="2 3" key="1">
    <citation type="submission" date="2019-06" db="EMBL/GenBank/DDBJ databases">
        <title>A chromosomal-level reference genome of Carpinus fangiana (Coryloideae, Betulaceae).</title>
        <authorList>
            <person name="Yang X."/>
            <person name="Wang Z."/>
            <person name="Zhang L."/>
            <person name="Hao G."/>
            <person name="Liu J."/>
            <person name="Yang Y."/>
        </authorList>
    </citation>
    <scope>NUCLEOTIDE SEQUENCE [LARGE SCALE GENOMIC DNA]</scope>
    <source>
        <strain evidence="2">Cfa_2016G</strain>
        <tissue evidence="2">Leaf</tissue>
    </source>
</reference>
<feature type="region of interest" description="Disordered" evidence="1">
    <location>
        <begin position="120"/>
        <end position="143"/>
    </location>
</feature>